<dbReference type="OrthoDB" id="9801785at2"/>
<accession>A0A7W6ZQD4</accession>
<evidence type="ECO:0000313" key="3">
    <source>
        <dbReference type="EMBL" id="MBB4566262.1"/>
    </source>
</evidence>
<reference evidence="3 4" key="1">
    <citation type="submission" date="2020-08" db="EMBL/GenBank/DDBJ databases">
        <title>Genomic Encyclopedia of Type Strains, Phase IV (KMG-V): Genome sequencing to study the core and pangenomes of soil and plant-associated prokaryotes.</title>
        <authorList>
            <person name="Whitman W."/>
        </authorList>
    </citation>
    <scope>NUCLEOTIDE SEQUENCE [LARGE SCALE GENOMIC DNA]</scope>
    <source>
        <strain evidence="3 4">SEMIA 492</strain>
    </source>
</reference>
<organism evidence="3 4">
    <name type="scientific">Rhizobium leucaenae</name>
    <dbReference type="NCBI Taxonomy" id="29450"/>
    <lineage>
        <taxon>Bacteria</taxon>
        <taxon>Pseudomonadati</taxon>
        <taxon>Pseudomonadota</taxon>
        <taxon>Alphaproteobacteria</taxon>
        <taxon>Hyphomicrobiales</taxon>
        <taxon>Rhizobiaceae</taxon>
        <taxon>Rhizobium/Agrobacterium group</taxon>
        <taxon>Rhizobium</taxon>
    </lineage>
</organism>
<proteinExistence type="predicted"/>
<name>A0A7W6ZQD4_9HYPH</name>
<dbReference type="Pfam" id="PF01370">
    <property type="entry name" value="Epimerase"/>
    <property type="match status" value="1"/>
</dbReference>
<dbReference type="CDD" id="cd05253">
    <property type="entry name" value="UDP_GE_SDE_e"/>
    <property type="match status" value="1"/>
</dbReference>
<gene>
    <name evidence="3" type="ORF">GGE60_000350</name>
</gene>
<evidence type="ECO:0000256" key="1">
    <source>
        <dbReference type="ARBA" id="ARBA00023027"/>
    </source>
</evidence>
<dbReference type="AlphaFoldDB" id="A0A7W6ZQD4"/>
<sequence>MRYLITGTAGFIGFHLAKRLLDDGHFVVGFDGMTPYYDVRLKEKRTAILARSNGFKAVTGMLEDKAALDHAAELAEPDVIVHLAAQAGVRYSLENPRSYVDSNVTGSFNVLELAKSLQPKHLLLASTSSVYGANEKIPFAESDKADEQMTIYAATKKSMELMAHSYAHLFRIPTTAFRFFTVYGPWGRPDMALFKFVDAIRNDRPIEIYGEGKMSRDFTYIDDLIEGIVRLIGVVPSEDNRIVSETIGDTLSKHAPFRVVNIGGGQPVGLMSFVETIETMLGKKAIRHMLPMQPGDVHNTYAVPDLLVALTGFKPQIEVEEGVRRFVEWYQENY</sequence>
<dbReference type="Gene3D" id="3.40.50.720">
    <property type="entry name" value="NAD(P)-binding Rossmann-like Domain"/>
    <property type="match status" value="1"/>
</dbReference>
<keyword evidence="3" id="KW-0413">Isomerase</keyword>
<dbReference type="Proteomes" id="UP000543836">
    <property type="component" value="Unassembled WGS sequence"/>
</dbReference>
<dbReference type="InterPro" id="IPR001509">
    <property type="entry name" value="Epimerase_deHydtase"/>
</dbReference>
<comment type="caution">
    <text evidence="3">The sequence shown here is derived from an EMBL/GenBank/DDBJ whole genome shotgun (WGS) entry which is preliminary data.</text>
</comment>
<dbReference type="PANTHER" id="PTHR43574">
    <property type="entry name" value="EPIMERASE-RELATED"/>
    <property type="match status" value="1"/>
</dbReference>
<dbReference type="EMBL" id="JACIIG010000001">
    <property type="protein sequence ID" value="MBB4566262.1"/>
    <property type="molecule type" value="Genomic_DNA"/>
</dbReference>
<dbReference type="InterPro" id="IPR036291">
    <property type="entry name" value="NAD(P)-bd_dom_sf"/>
</dbReference>
<dbReference type="PRINTS" id="PR01713">
    <property type="entry name" value="NUCEPIMERASE"/>
</dbReference>
<dbReference type="GO" id="GO:0050378">
    <property type="term" value="F:UDP-glucuronate 4-epimerase activity"/>
    <property type="evidence" value="ECO:0007669"/>
    <property type="project" value="UniProtKB-EC"/>
</dbReference>
<evidence type="ECO:0000259" key="2">
    <source>
        <dbReference type="Pfam" id="PF01370"/>
    </source>
</evidence>
<keyword evidence="1" id="KW-0520">NAD</keyword>
<dbReference type="RefSeq" id="WP_028751939.1">
    <property type="nucleotide sequence ID" value="NZ_JACIIG010000001.1"/>
</dbReference>
<feature type="domain" description="NAD-dependent epimerase/dehydratase" evidence="2">
    <location>
        <begin position="4"/>
        <end position="233"/>
    </location>
</feature>
<dbReference type="SUPFAM" id="SSF51735">
    <property type="entry name" value="NAD(P)-binding Rossmann-fold domains"/>
    <property type="match status" value="1"/>
</dbReference>
<evidence type="ECO:0000313" key="4">
    <source>
        <dbReference type="Proteomes" id="UP000543836"/>
    </source>
</evidence>
<dbReference type="EC" id="5.1.3.6" evidence="3"/>
<protein>
    <submittedName>
        <fullName evidence="3">UDP-glucuronate 4-epimerase</fullName>
        <ecNumber evidence="3">5.1.3.6</ecNumber>
    </submittedName>
</protein>
<keyword evidence="4" id="KW-1185">Reference proteome</keyword>